<reference evidence="1 2" key="1">
    <citation type="submission" date="2024-07" db="EMBL/GenBank/DDBJ databases">
        <title>Section-level genome sequencing and comparative genomics of Aspergillus sections Usti and Cavernicolus.</title>
        <authorList>
            <consortium name="Lawrence Berkeley National Laboratory"/>
            <person name="Nybo J.L."/>
            <person name="Vesth T.C."/>
            <person name="Theobald S."/>
            <person name="Frisvad J.C."/>
            <person name="Larsen T.O."/>
            <person name="Kjaerboelling I."/>
            <person name="Rothschild-Mancinelli K."/>
            <person name="Lyhne E.K."/>
            <person name="Kogle M.E."/>
            <person name="Barry K."/>
            <person name="Clum A."/>
            <person name="Na H."/>
            <person name="Ledsgaard L."/>
            <person name="Lin J."/>
            <person name="Lipzen A."/>
            <person name="Kuo A."/>
            <person name="Riley R."/>
            <person name="Mondo S."/>
            <person name="Labutti K."/>
            <person name="Haridas S."/>
            <person name="Pangalinan J."/>
            <person name="Salamov A.A."/>
            <person name="Simmons B.A."/>
            <person name="Magnuson J.K."/>
            <person name="Chen J."/>
            <person name="Drula E."/>
            <person name="Henrissat B."/>
            <person name="Wiebenga A."/>
            <person name="Lubbers R.J."/>
            <person name="Gomes A.C."/>
            <person name="Makela M.R."/>
            <person name="Stajich J."/>
            <person name="Grigoriev I.V."/>
            <person name="Mortensen U.H."/>
            <person name="De Vries R.P."/>
            <person name="Baker S.E."/>
            <person name="Andersen M.R."/>
        </authorList>
    </citation>
    <scope>NUCLEOTIDE SEQUENCE [LARGE SCALE GENOMIC DNA]</scope>
    <source>
        <strain evidence="1 2">CBS 209.92</strain>
    </source>
</reference>
<comment type="caution">
    <text evidence="1">The sequence shown here is derived from an EMBL/GenBank/DDBJ whole genome shotgun (WGS) entry which is preliminary data.</text>
</comment>
<sequence length="154" mass="16282">MTMPLDNIHLSIHIDDLYPTASSLTNALAPPYGYALRRNGTCLADQEVSCGNNWADWYTCCPLGTVCGLNNTCCPSDADCSAPLAADPHCANNGTWDLYYTTKYVCCLSGKWGFYQEGLVVGAKPTGGHGCADGYPSGTDVEVLVPVATGMLSS</sequence>
<keyword evidence="2" id="KW-1185">Reference proteome</keyword>
<name>A0ABR4GE89_9EURO</name>
<dbReference type="EMBL" id="JBFTWV010000019">
    <property type="protein sequence ID" value="KAL2797353.1"/>
    <property type="molecule type" value="Genomic_DNA"/>
</dbReference>
<accession>A0ABR4GE89</accession>
<evidence type="ECO:0000313" key="2">
    <source>
        <dbReference type="Proteomes" id="UP001610563"/>
    </source>
</evidence>
<proteinExistence type="predicted"/>
<protein>
    <recommendedName>
        <fullName evidence="3">Granulins domain-containing protein</fullName>
    </recommendedName>
</protein>
<gene>
    <name evidence="1" type="ORF">BJX66DRAFT_297674</name>
</gene>
<dbReference type="Proteomes" id="UP001610563">
    <property type="component" value="Unassembled WGS sequence"/>
</dbReference>
<evidence type="ECO:0008006" key="3">
    <source>
        <dbReference type="Google" id="ProtNLM"/>
    </source>
</evidence>
<organism evidence="1 2">
    <name type="scientific">Aspergillus keveii</name>
    <dbReference type="NCBI Taxonomy" id="714993"/>
    <lineage>
        <taxon>Eukaryota</taxon>
        <taxon>Fungi</taxon>
        <taxon>Dikarya</taxon>
        <taxon>Ascomycota</taxon>
        <taxon>Pezizomycotina</taxon>
        <taxon>Eurotiomycetes</taxon>
        <taxon>Eurotiomycetidae</taxon>
        <taxon>Eurotiales</taxon>
        <taxon>Aspergillaceae</taxon>
        <taxon>Aspergillus</taxon>
        <taxon>Aspergillus subgen. Nidulantes</taxon>
    </lineage>
</organism>
<evidence type="ECO:0000313" key="1">
    <source>
        <dbReference type="EMBL" id="KAL2797353.1"/>
    </source>
</evidence>